<feature type="region of interest" description="Disordered" evidence="1">
    <location>
        <begin position="70"/>
        <end position="110"/>
    </location>
</feature>
<evidence type="ECO:0000256" key="1">
    <source>
        <dbReference type="SAM" id="MobiDB-lite"/>
    </source>
</evidence>
<comment type="caution">
    <text evidence="2">The sequence shown here is derived from an EMBL/GenBank/DDBJ whole genome shotgun (WGS) entry which is preliminary data.</text>
</comment>
<dbReference type="Proteomes" id="UP001175226">
    <property type="component" value="Unassembled WGS sequence"/>
</dbReference>
<feature type="compositionally biased region" description="Low complexity" evidence="1">
    <location>
        <begin position="81"/>
        <end position="96"/>
    </location>
</feature>
<keyword evidence="3" id="KW-1185">Reference proteome</keyword>
<gene>
    <name evidence="2" type="ORF">EV421DRAFT_2026183</name>
</gene>
<reference evidence="2" key="1">
    <citation type="submission" date="2023-06" db="EMBL/GenBank/DDBJ databases">
        <authorList>
            <consortium name="Lawrence Berkeley National Laboratory"/>
            <person name="Ahrendt S."/>
            <person name="Sahu N."/>
            <person name="Indic B."/>
            <person name="Wong-Bajracharya J."/>
            <person name="Merenyi Z."/>
            <person name="Ke H.-M."/>
            <person name="Monk M."/>
            <person name="Kocsube S."/>
            <person name="Drula E."/>
            <person name="Lipzen A."/>
            <person name="Balint B."/>
            <person name="Henrissat B."/>
            <person name="Andreopoulos B."/>
            <person name="Martin F.M."/>
            <person name="Harder C.B."/>
            <person name="Rigling D."/>
            <person name="Ford K.L."/>
            <person name="Foster G.D."/>
            <person name="Pangilinan J."/>
            <person name="Papanicolaou A."/>
            <person name="Barry K."/>
            <person name="LaButti K."/>
            <person name="Viragh M."/>
            <person name="Koriabine M."/>
            <person name="Yan M."/>
            <person name="Riley R."/>
            <person name="Champramary S."/>
            <person name="Plett K.L."/>
            <person name="Tsai I.J."/>
            <person name="Slot J."/>
            <person name="Sipos G."/>
            <person name="Plett J."/>
            <person name="Nagy L.G."/>
            <person name="Grigoriev I.V."/>
        </authorList>
    </citation>
    <scope>NUCLEOTIDE SEQUENCE</scope>
    <source>
        <strain evidence="2">FPL87.14</strain>
    </source>
</reference>
<evidence type="ECO:0000313" key="3">
    <source>
        <dbReference type="Proteomes" id="UP001175226"/>
    </source>
</evidence>
<sequence length="110" mass="12107">MTQKAKAKTARSLGLSDEKKKKSFRVCFVSLDITLVIVKQGEAEIPGSKAGNEMFNLSKEDDVRKYIARKREALHQDPRGPTSSYSHPSPAPSSHPLRQVQKIGASEGEV</sequence>
<accession>A0AA39IEU1</accession>
<dbReference type="EMBL" id="JAUEPT010000265">
    <property type="protein sequence ID" value="KAK0421919.1"/>
    <property type="molecule type" value="Genomic_DNA"/>
</dbReference>
<name>A0AA39IEU1_9AGAR</name>
<proteinExistence type="predicted"/>
<evidence type="ECO:0000313" key="2">
    <source>
        <dbReference type="EMBL" id="KAK0421919.1"/>
    </source>
</evidence>
<dbReference type="AlphaFoldDB" id="A0AA39IEU1"/>
<organism evidence="2 3">
    <name type="scientific">Armillaria borealis</name>
    <dbReference type="NCBI Taxonomy" id="47425"/>
    <lineage>
        <taxon>Eukaryota</taxon>
        <taxon>Fungi</taxon>
        <taxon>Dikarya</taxon>
        <taxon>Basidiomycota</taxon>
        <taxon>Agaricomycotina</taxon>
        <taxon>Agaricomycetes</taxon>
        <taxon>Agaricomycetidae</taxon>
        <taxon>Agaricales</taxon>
        <taxon>Marasmiineae</taxon>
        <taxon>Physalacriaceae</taxon>
        <taxon>Armillaria</taxon>
    </lineage>
</organism>
<protein>
    <submittedName>
        <fullName evidence="2">Uncharacterized protein</fullName>
    </submittedName>
</protein>